<dbReference type="Gene3D" id="1.10.10.10">
    <property type="entry name" value="Winged helix-like DNA-binding domain superfamily/Winged helix DNA-binding domain"/>
    <property type="match status" value="1"/>
</dbReference>
<evidence type="ECO:0000256" key="1">
    <source>
        <dbReference type="ARBA" id="ARBA00023015"/>
    </source>
</evidence>
<gene>
    <name evidence="5" type="ORF">KDI_29720</name>
</gene>
<dbReference type="Pfam" id="PF25873">
    <property type="entry name" value="WHD_MalT"/>
    <property type="match status" value="1"/>
</dbReference>
<dbReference type="SUPFAM" id="SSF48452">
    <property type="entry name" value="TPR-like"/>
    <property type="match status" value="1"/>
</dbReference>
<accession>A0A5A5TDQ0</accession>
<keyword evidence="1" id="KW-0805">Transcription regulation</keyword>
<protein>
    <submittedName>
        <fullName evidence="5">LuxR family transcriptional regulator</fullName>
    </submittedName>
</protein>
<dbReference type="SUPFAM" id="SSF52540">
    <property type="entry name" value="P-loop containing nucleoside triphosphate hydrolases"/>
    <property type="match status" value="1"/>
</dbReference>
<name>A0A5A5TDQ0_9CHLR</name>
<evidence type="ECO:0000256" key="2">
    <source>
        <dbReference type="ARBA" id="ARBA00023125"/>
    </source>
</evidence>
<dbReference type="InterPro" id="IPR011990">
    <property type="entry name" value="TPR-like_helical_dom_sf"/>
</dbReference>
<reference evidence="5 6" key="1">
    <citation type="submission" date="2019-01" db="EMBL/GenBank/DDBJ databases">
        <title>Draft genome sequence of Dictyobacter sp. Uno17.</title>
        <authorList>
            <person name="Wang C.M."/>
            <person name="Zheng Y."/>
            <person name="Sakai Y."/>
            <person name="Abe K."/>
            <person name="Yokota A."/>
            <person name="Yabe S."/>
        </authorList>
    </citation>
    <scope>NUCLEOTIDE SEQUENCE [LARGE SCALE GENOMIC DNA]</scope>
    <source>
        <strain evidence="5 6">Uno17</strain>
    </source>
</reference>
<dbReference type="Proteomes" id="UP000322530">
    <property type="component" value="Unassembled WGS sequence"/>
</dbReference>
<sequence length="1044" mass="118865">MPKAPAATLTWFPERHAYQLQTADHVLLWIESGTEESWFAWLTEHPSFSFQGQCGQLNVYKEQRARGAGYWYAYHTNTAQTQKRYLGRSEAVTLTRLEEVAQTLQEQSPVSSPAAQSEKEIASTATEQSLGLEMAMVTTRLSPPHLPATLVVRDRLLAAIDDALTRPLTLLSAAAGWGKTTLLATWAHRHPQIVAWLPLEEMDNDPTRFWISLIEALRLCRPEIGARALTLLQTSAPLATSLTALLNELAEPHVETSPILLILDDYHVINEPKIHLALTFWLEHLPPHVHLLLASRTDPDLPLARLRVRGHLGEVRTTELRFTQEETQDFLIRYMGITLSEKDIELLQARTEGWVASLHLAGLVLQKHANPSAYVQTLSGNQRFLLDYLLEEVLASLPEALQDFLLQTSGLDRLSASLCDALTGREDSDLLLEQVERANLFLQPLDENRQWYRYHVLWAQAMQYEARRRLGATTVRGLHCKASQWYEQQRMLPEAIEASLRSEDFERATVLIERFVVPNSFRNEYHLLCSWLKRLPDKVLQAQPELSFLFARALILTTDRRSSATLTRARQLLQWAEQGFEAKEQREKQGEALQLSAGFAWLQEDLRRLFTLNKQAQPLLTERSLLYPDNFVSRGLEALLTGEIQVAQQYLLEGYERVKRQGDHSSGAFATSLFLSKVCLEKGELRGASHYYHQAMGHIDEDQEIAQQQFRLETGESEPFYNSWAYYCLAQLLYERNELAEARQYLSQALGLRKKPEEEIHVLASGALVQARLLYASGEPAQALDLLLRWEKHARFPWSLSTIRAYRVQIQLAQGDLAAVEQWTQAREHIAGSLPLEQTPNLPLLHQQEEALLLARVCIAQKREKAALEGLLPWKEKAQAQGRQRSVLEIQILEALAHFSQREHAQARSSLLQALKLAQPQNFQRIFLDEGSAMEALLRILLPELRDPSLLAFVRTLLRGFSQGVEVQPRQEVSKEDLLLLELLSEQELRVLRLLVVGRSNPEIADALIISLNTVKTHVQSLYRKLDVHNRVEAGEVARRLSLL</sequence>
<dbReference type="PROSITE" id="PS50043">
    <property type="entry name" value="HTH_LUXR_2"/>
    <property type="match status" value="1"/>
</dbReference>
<organism evidence="5 6">
    <name type="scientific">Dictyobacter arantiisoli</name>
    <dbReference type="NCBI Taxonomy" id="2014874"/>
    <lineage>
        <taxon>Bacteria</taxon>
        <taxon>Bacillati</taxon>
        <taxon>Chloroflexota</taxon>
        <taxon>Ktedonobacteria</taxon>
        <taxon>Ktedonobacterales</taxon>
        <taxon>Dictyobacteraceae</taxon>
        <taxon>Dictyobacter</taxon>
    </lineage>
</organism>
<dbReference type="PROSITE" id="PS00622">
    <property type="entry name" value="HTH_LUXR_1"/>
    <property type="match status" value="1"/>
</dbReference>
<proteinExistence type="predicted"/>
<evidence type="ECO:0000256" key="3">
    <source>
        <dbReference type="ARBA" id="ARBA00023163"/>
    </source>
</evidence>
<dbReference type="InterPro" id="IPR036388">
    <property type="entry name" value="WH-like_DNA-bd_sf"/>
</dbReference>
<dbReference type="InterPro" id="IPR041617">
    <property type="entry name" value="TPR_MalT"/>
</dbReference>
<dbReference type="RefSeq" id="WP_149402350.1">
    <property type="nucleotide sequence ID" value="NZ_BIXY01000042.1"/>
</dbReference>
<dbReference type="GO" id="GO:0006355">
    <property type="term" value="P:regulation of DNA-templated transcription"/>
    <property type="evidence" value="ECO:0007669"/>
    <property type="project" value="InterPro"/>
</dbReference>
<evidence type="ECO:0000313" key="5">
    <source>
        <dbReference type="EMBL" id="GCF09408.1"/>
    </source>
</evidence>
<dbReference type="SMART" id="SM00028">
    <property type="entry name" value="TPR"/>
    <property type="match status" value="2"/>
</dbReference>
<dbReference type="PANTHER" id="PTHR44688:SF16">
    <property type="entry name" value="DNA-BINDING TRANSCRIPTIONAL ACTIVATOR DEVR_DOSR"/>
    <property type="match status" value="1"/>
</dbReference>
<dbReference type="InterPro" id="IPR016032">
    <property type="entry name" value="Sig_transdc_resp-reg_C-effctor"/>
</dbReference>
<dbReference type="InterPro" id="IPR059106">
    <property type="entry name" value="WHD_MalT"/>
</dbReference>
<dbReference type="Gene3D" id="1.25.40.10">
    <property type="entry name" value="Tetratricopeptide repeat domain"/>
    <property type="match status" value="1"/>
</dbReference>
<keyword evidence="2" id="KW-0238">DNA-binding</keyword>
<evidence type="ECO:0000313" key="6">
    <source>
        <dbReference type="Proteomes" id="UP000322530"/>
    </source>
</evidence>
<dbReference type="Gene3D" id="3.40.50.300">
    <property type="entry name" value="P-loop containing nucleotide triphosphate hydrolases"/>
    <property type="match status" value="1"/>
</dbReference>
<keyword evidence="3" id="KW-0804">Transcription</keyword>
<dbReference type="SMART" id="SM00421">
    <property type="entry name" value="HTH_LUXR"/>
    <property type="match status" value="1"/>
</dbReference>
<dbReference type="InterPro" id="IPR019734">
    <property type="entry name" value="TPR_rpt"/>
</dbReference>
<feature type="domain" description="HTH luxR-type" evidence="4">
    <location>
        <begin position="977"/>
        <end position="1042"/>
    </location>
</feature>
<dbReference type="CDD" id="cd06170">
    <property type="entry name" value="LuxR_C_like"/>
    <property type="match status" value="1"/>
</dbReference>
<dbReference type="InterPro" id="IPR000792">
    <property type="entry name" value="Tscrpt_reg_LuxR_C"/>
</dbReference>
<comment type="caution">
    <text evidence="5">The sequence shown here is derived from an EMBL/GenBank/DDBJ whole genome shotgun (WGS) entry which is preliminary data.</text>
</comment>
<dbReference type="EMBL" id="BIXY01000042">
    <property type="protein sequence ID" value="GCF09408.1"/>
    <property type="molecule type" value="Genomic_DNA"/>
</dbReference>
<dbReference type="GO" id="GO:0003677">
    <property type="term" value="F:DNA binding"/>
    <property type="evidence" value="ECO:0007669"/>
    <property type="project" value="UniProtKB-KW"/>
</dbReference>
<dbReference type="InterPro" id="IPR027417">
    <property type="entry name" value="P-loop_NTPase"/>
</dbReference>
<keyword evidence="6" id="KW-1185">Reference proteome</keyword>
<dbReference type="OrthoDB" id="135557at2"/>
<dbReference type="PANTHER" id="PTHR44688">
    <property type="entry name" value="DNA-BINDING TRANSCRIPTIONAL ACTIVATOR DEVR_DOSR"/>
    <property type="match status" value="1"/>
</dbReference>
<evidence type="ECO:0000259" key="4">
    <source>
        <dbReference type="PROSITE" id="PS50043"/>
    </source>
</evidence>
<dbReference type="AlphaFoldDB" id="A0A5A5TDQ0"/>
<dbReference type="PRINTS" id="PR00038">
    <property type="entry name" value="HTHLUXR"/>
</dbReference>
<dbReference type="SUPFAM" id="SSF46894">
    <property type="entry name" value="C-terminal effector domain of the bipartite response regulators"/>
    <property type="match status" value="1"/>
</dbReference>
<dbReference type="Pfam" id="PF17874">
    <property type="entry name" value="TPR_MalT"/>
    <property type="match status" value="1"/>
</dbReference>
<dbReference type="Pfam" id="PF00196">
    <property type="entry name" value="GerE"/>
    <property type="match status" value="1"/>
</dbReference>